<evidence type="ECO:0000313" key="2">
    <source>
        <dbReference type="Proteomes" id="UP000318878"/>
    </source>
</evidence>
<keyword evidence="2" id="KW-1185">Reference proteome</keyword>
<dbReference type="Proteomes" id="UP000318878">
    <property type="component" value="Unassembled WGS sequence"/>
</dbReference>
<proteinExistence type="predicted"/>
<dbReference type="RefSeq" id="WP_146436177.1">
    <property type="nucleotide sequence ID" value="NZ_SJPF01000006.1"/>
</dbReference>
<evidence type="ECO:0000313" key="1">
    <source>
        <dbReference type="EMBL" id="TWT29987.1"/>
    </source>
</evidence>
<organism evidence="1 2">
    <name type="scientific">Blastopirellula retiformator</name>
    <dbReference type="NCBI Taxonomy" id="2527970"/>
    <lineage>
        <taxon>Bacteria</taxon>
        <taxon>Pseudomonadati</taxon>
        <taxon>Planctomycetota</taxon>
        <taxon>Planctomycetia</taxon>
        <taxon>Pirellulales</taxon>
        <taxon>Pirellulaceae</taxon>
        <taxon>Blastopirellula</taxon>
    </lineage>
</organism>
<dbReference type="EMBL" id="SJPF01000006">
    <property type="protein sequence ID" value="TWT29987.1"/>
    <property type="molecule type" value="Genomic_DNA"/>
</dbReference>
<sequence>MAIYSTYFLCKPNELPAAFPGWKPPLPDPVVRTQINPYTREAHTVTSQEPDWDDFDPDLVDQQSPQVVAIEGDFQSYLESRLPSVVRALPHRCSKGLTNCELEPLVAADLGELEVELEIPLYAHPLFSACLNQFPARFVDHLRTADEPELGDLAQAWAARMSTPDYTHNVDGERLYDDWDPADARRLMTPIVELAVECAAGQSLYLMNEW</sequence>
<dbReference type="OrthoDB" id="9933350at2"/>
<reference evidence="1 2" key="1">
    <citation type="submission" date="2019-02" db="EMBL/GenBank/DDBJ databases">
        <title>Deep-cultivation of Planctomycetes and their phenomic and genomic characterization uncovers novel biology.</title>
        <authorList>
            <person name="Wiegand S."/>
            <person name="Jogler M."/>
            <person name="Boedeker C."/>
            <person name="Pinto D."/>
            <person name="Vollmers J."/>
            <person name="Rivas-Marin E."/>
            <person name="Kohn T."/>
            <person name="Peeters S.H."/>
            <person name="Heuer A."/>
            <person name="Rast P."/>
            <person name="Oberbeckmann S."/>
            <person name="Bunk B."/>
            <person name="Jeske O."/>
            <person name="Meyerdierks A."/>
            <person name="Storesund J.E."/>
            <person name="Kallscheuer N."/>
            <person name="Luecker S."/>
            <person name="Lage O.M."/>
            <person name="Pohl T."/>
            <person name="Merkel B.J."/>
            <person name="Hornburger P."/>
            <person name="Mueller R.-W."/>
            <person name="Bruemmer F."/>
            <person name="Labrenz M."/>
            <person name="Spormann A.M."/>
            <person name="Op Den Camp H."/>
            <person name="Overmann J."/>
            <person name="Amann R."/>
            <person name="Jetten M.S.M."/>
            <person name="Mascher T."/>
            <person name="Medema M.H."/>
            <person name="Devos D.P."/>
            <person name="Kaster A.-K."/>
            <person name="Ovreas L."/>
            <person name="Rohde M."/>
            <person name="Galperin M.Y."/>
            <person name="Jogler C."/>
        </authorList>
    </citation>
    <scope>NUCLEOTIDE SEQUENCE [LARGE SCALE GENOMIC DNA]</scope>
    <source>
        <strain evidence="1 2">Enr8</strain>
    </source>
</reference>
<protein>
    <submittedName>
        <fullName evidence="1">Uncharacterized protein</fullName>
    </submittedName>
</protein>
<name>A0A5C5UWQ2_9BACT</name>
<dbReference type="AlphaFoldDB" id="A0A5C5UWQ2"/>
<comment type="caution">
    <text evidence="1">The sequence shown here is derived from an EMBL/GenBank/DDBJ whole genome shotgun (WGS) entry which is preliminary data.</text>
</comment>
<gene>
    <name evidence="1" type="ORF">Enr8_46440</name>
</gene>
<accession>A0A5C5UWQ2</accession>